<name>A0ACC3B8C8_9EURO</name>
<comment type="caution">
    <text evidence="1">The sequence shown here is derived from an EMBL/GenBank/DDBJ whole genome shotgun (WGS) entry which is preliminary data.</text>
</comment>
<evidence type="ECO:0000313" key="2">
    <source>
        <dbReference type="Proteomes" id="UP001177260"/>
    </source>
</evidence>
<organism evidence="1 2">
    <name type="scientific">Aspergillus melleus</name>
    <dbReference type="NCBI Taxonomy" id="138277"/>
    <lineage>
        <taxon>Eukaryota</taxon>
        <taxon>Fungi</taxon>
        <taxon>Dikarya</taxon>
        <taxon>Ascomycota</taxon>
        <taxon>Pezizomycotina</taxon>
        <taxon>Eurotiomycetes</taxon>
        <taxon>Eurotiomycetidae</taxon>
        <taxon>Eurotiales</taxon>
        <taxon>Aspergillaceae</taxon>
        <taxon>Aspergillus</taxon>
        <taxon>Aspergillus subgen. Circumdati</taxon>
    </lineage>
</organism>
<dbReference type="EMBL" id="JAOPJF010000015">
    <property type="protein sequence ID" value="KAK1146837.1"/>
    <property type="molecule type" value="Genomic_DNA"/>
</dbReference>
<evidence type="ECO:0000313" key="1">
    <source>
        <dbReference type="EMBL" id="KAK1146837.1"/>
    </source>
</evidence>
<dbReference type="Proteomes" id="UP001177260">
    <property type="component" value="Unassembled WGS sequence"/>
</dbReference>
<sequence>MTLEHFEPLTLNVDCILLPLKAILSNPDKHIIRRLTALEVRYRRYLASPALAQGDEFPIDTEFLIQISESSPDTVALQLSAAALREFHQLSLHSVQAKTGALPRLGIRWDRLCRETEEAAAVPELGGALQSLVLVNGNRSP</sequence>
<proteinExistence type="predicted"/>
<accession>A0ACC3B8C8</accession>
<protein>
    <submittedName>
        <fullName evidence="1">Uncharacterized protein</fullName>
    </submittedName>
</protein>
<gene>
    <name evidence="1" type="ORF">N8T08_002598</name>
</gene>
<keyword evidence="2" id="KW-1185">Reference proteome</keyword>
<reference evidence="1 2" key="1">
    <citation type="journal article" date="2023" name="ACS Omega">
        <title>Identification of the Neoaspergillic Acid Biosynthesis Gene Cluster by Establishing an In Vitro CRISPR-Ribonucleoprotein Genetic System in Aspergillus melleus.</title>
        <authorList>
            <person name="Yuan B."/>
            <person name="Grau M.F."/>
            <person name="Murata R.M."/>
            <person name="Torok T."/>
            <person name="Venkateswaran K."/>
            <person name="Stajich J.E."/>
            <person name="Wang C.C.C."/>
        </authorList>
    </citation>
    <scope>NUCLEOTIDE SEQUENCE [LARGE SCALE GENOMIC DNA]</scope>
    <source>
        <strain evidence="1 2">IMV 1140</strain>
    </source>
</reference>